<comment type="caution">
    <text evidence="3">The sequence shown here is derived from an EMBL/GenBank/DDBJ whole genome shotgun (WGS) entry which is preliminary data.</text>
</comment>
<gene>
    <name evidence="3" type="ORF">QR680_006512</name>
</gene>
<dbReference type="EMBL" id="JAUCMV010000003">
    <property type="protein sequence ID" value="KAK0412967.1"/>
    <property type="molecule type" value="Genomic_DNA"/>
</dbReference>
<evidence type="ECO:0000256" key="1">
    <source>
        <dbReference type="SAM" id="SignalP"/>
    </source>
</evidence>
<evidence type="ECO:0000313" key="4">
    <source>
        <dbReference type="Proteomes" id="UP001175271"/>
    </source>
</evidence>
<dbReference type="AlphaFoldDB" id="A0AA39LX99"/>
<dbReference type="Proteomes" id="UP001175271">
    <property type="component" value="Unassembled WGS sequence"/>
</dbReference>
<sequence>MFKCAVLLLLLLPLLTLSVPAPSEEAKAFEKFKKDFDRHYATPAEEAKRFEIFKKNLEEIKRLNEEKKGLTTFAVNQFSDLTEEEFGKMHGGLPGLEG</sequence>
<organism evidence="3 4">
    <name type="scientific">Steinernema hermaphroditum</name>
    <dbReference type="NCBI Taxonomy" id="289476"/>
    <lineage>
        <taxon>Eukaryota</taxon>
        <taxon>Metazoa</taxon>
        <taxon>Ecdysozoa</taxon>
        <taxon>Nematoda</taxon>
        <taxon>Chromadorea</taxon>
        <taxon>Rhabditida</taxon>
        <taxon>Tylenchina</taxon>
        <taxon>Panagrolaimomorpha</taxon>
        <taxon>Strongyloidoidea</taxon>
        <taxon>Steinernematidae</taxon>
        <taxon>Steinernema</taxon>
    </lineage>
</organism>
<dbReference type="Pfam" id="PF08246">
    <property type="entry name" value="Inhibitor_I29"/>
    <property type="match status" value="1"/>
</dbReference>
<feature type="signal peptide" evidence="1">
    <location>
        <begin position="1"/>
        <end position="18"/>
    </location>
</feature>
<dbReference type="InterPro" id="IPR013201">
    <property type="entry name" value="Prot_inhib_I29"/>
</dbReference>
<evidence type="ECO:0000313" key="3">
    <source>
        <dbReference type="EMBL" id="KAK0412967.1"/>
    </source>
</evidence>
<dbReference type="SUPFAM" id="SSF54001">
    <property type="entry name" value="Cysteine proteinases"/>
    <property type="match status" value="1"/>
</dbReference>
<dbReference type="SMART" id="SM00848">
    <property type="entry name" value="Inhibitor_I29"/>
    <property type="match status" value="1"/>
</dbReference>
<keyword evidence="1" id="KW-0732">Signal</keyword>
<feature type="chain" id="PRO_5041255320" description="Cathepsin propeptide inhibitor domain-containing protein" evidence="1">
    <location>
        <begin position="19"/>
        <end position="98"/>
    </location>
</feature>
<dbReference type="InterPro" id="IPR038765">
    <property type="entry name" value="Papain-like_cys_pep_sf"/>
</dbReference>
<proteinExistence type="predicted"/>
<accession>A0AA39LX99</accession>
<name>A0AA39LX99_9BILA</name>
<dbReference type="Gene3D" id="1.10.287.2250">
    <property type="match status" value="1"/>
</dbReference>
<evidence type="ECO:0000259" key="2">
    <source>
        <dbReference type="SMART" id="SM00848"/>
    </source>
</evidence>
<reference evidence="3" key="1">
    <citation type="submission" date="2023-06" db="EMBL/GenBank/DDBJ databases">
        <title>Genomic analysis of the entomopathogenic nematode Steinernema hermaphroditum.</title>
        <authorList>
            <person name="Schwarz E.M."/>
            <person name="Heppert J.K."/>
            <person name="Baniya A."/>
            <person name="Schwartz H.T."/>
            <person name="Tan C.-H."/>
            <person name="Antoshechkin I."/>
            <person name="Sternberg P.W."/>
            <person name="Goodrich-Blair H."/>
            <person name="Dillman A.R."/>
        </authorList>
    </citation>
    <scope>NUCLEOTIDE SEQUENCE</scope>
    <source>
        <strain evidence="3">PS9179</strain>
        <tissue evidence="3">Whole animal</tissue>
    </source>
</reference>
<keyword evidence="4" id="KW-1185">Reference proteome</keyword>
<feature type="domain" description="Cathepsin propeptide inhibitor" evidence="2">
    <location>
        <begin position="29"/>
        <end position="86"/>
    </location>
</feature>
<protein>
    <recommendedName>
        <fullName evidence="2">Cathepsin propeptide inhibitor domain-containing protein</fullName>
    </recommendedName>
</protein>